<evidence type="ECO:0000313" key="1">
    <source>
        <dbReference type="EnsemblPlants" id="Kaladp0080s0048.1.v1.1.CDS.1"/>
    </source>
</evidence>
<reference evidence="1" key="1">
    <citation type="submission" date="2021-01" db="UniProtKB">
        <authorList>
            <consortium name="EnsemblPlants"/>
        </authorList>
    </citation>
    <scope>IDENTIFICATION</scope>
</reference>
<sequence>MKSKASNFIKQVLNVITAMAKAKTLALKHKTGALKTRLMIFSVLKNRKMLMSSISSKLHALMGHNDNKDGEGDVEDQNKAIVIYNALNMHSLPDPAHMEEFQDEDDDRYPDLTHSLFDLEDDFEDPGGSVIDIVKHSKEDGGEEFKLEDEIDQVADLFIKRFHRQMRMQKQLSLKRYQEMLQKSV</sequence>
<dbReference type="Pfam" id="PF05553">
    <property type="entry name" value="DUF761"/>
    <property type="match status" value="1"/>
</dbReference>
<dbReference type="OMA" id="HIINMLA"/>
<keyword evidence="2" id="KW-1185">Reference proteome</keyword>
<protein>
    <submittedName>
        <fullName evidence="1">Uncharacterized protein</fullName>
    </submittedName>
</protein>
<name>A0A7N0UQ50_KALFE</name>
<dbReference type="Gramene" id="Kaladp0080s0048.1.v1.1">
    <property type="protein sequence ID" value="Kaladp0080s0048.1.v1.1.CDS.1"/>
    <property type="gene ID" value="Kaladp0080s0048.v1.1"/>
</dbReference>
<dbReference type="EnsemblPlants" id="Kaladp0080s0048.1.v1.1">
    <property type="protein sequence ID" value="Kaladp0080s0048.1.v1.1.CDS.1"/>
    <property type="gene ID" value="Kaladp0080s0048.v1.1"/>
</dbReference>
<dbReference type="AlphaFoldDB" id="A0A7N0UQ50"/>
<evidence type="ECO:0000313" key="2">
    <source>
        <dbReference type="Proteomes" id="UP000594263"/>
    </source>
</evidence>
<dbReference type="InterPro" id="IPR008480">
    <property type="entry name" value="DUF761_pln"/>
</dbReference>
<dbReference type="PANTHER" id="PTHR33450:SF12">
    <property type="entry name" value="COTTON FIBER PROTEIN"/>
    <property type="match status" value="1"/>
</dbReference>
<accession>A0A7N0UQ50</accession>
<dbReference type="PANTHER" id="PTHR33450">
    <property type="entry name" value="EMB|CAB67623.1-RELATED"/>
    <property type="match status" value="1"/>
</dbReference>
<organism evidence="1 2">
    <name type="scientific">Kalanchoe fedtschenkoi</name>
    <name type="common">Lavender scallops</name>
    <name type="synonym">South American air plant</name>
    <dbReference type="NCBI Taxonomy" id="63787"/>
    <lineage>
        <taxon>Eukaryota</taxon>
        <taxon>Viridiplantae</taxon>
        <taxon>Streptophyta</taxon>
        <taxon>Embryophyta</taxon>
        <taxon>Tracheophyta</taxon>
        <taxon>Spermatophyta</taxon>
        <taxon>Magnoliopsida</taxon>
        <taxon>eudicotyledons</taxon>
        <taxon>Gunneridae</taxon>
        <taxon>Pentapetalae</taxon>
        <taxon>Saxifragales</taxon>
        <taxon>Crassulaceae</taxon>
        <taxon>Kalanchoe</taxon>
    </lineage>
</organism>
<dbReference type="Proteomes" id="UP000594263">
    <property type="component" value="Unplaced"/>
</dbReference>
<proteinExistence type="predicted"/>